<evidence type="ECO:0000256" key="1">
    <source>
        <dbReference type="ARBA" id="ARBA00022679"/>
    </source>
</evidence>
<keyword evidence="2" id="KW-0012">Acyltransferase</keyword>
<gene>
    <name evidence="5" type="ORF">E5161_09285</name>
</gene>
<name>A0A4U0FFQ1_9BACL</name>
<dbReference type="InterPro" id="IPR016181">
    <property type="entry name" value="Acyl_CoA_acyltransferase"/>
</dbReference>
<organism evidence="5 6">
    <name type="scientific">Cohnella pontilimi</name>
    <dbReference type="NCBI Taxonomy" id="2564100"/>
    <lineage>
        <taxon>Bacteria</taxon>
        <taxon>Bacillati</taxon>
        <taxon>Bacillota</taxon>
        <taxon>Bacilli</taxon>
        <taxon>Bacillales</taxon>
        <taxon>Paenibacillaceae</taxon>
        <taxon>Cohnella</taxon>
    </lineage>
</organism>
<evidence type="ECO:0000313" key="6">
    <source>
        <dbReference type="Proteomes" id="UP000309673"/>
    </source>
</evidence>
<dbReference type="OrthoDB" id="9795206at2"/>
<dbReference type="GO" id="GO:0008999">
    <property type="term" value="F:protein-N-terminal-alanine acetyltransferase activity"/>
    <property type="evidence" value="ECO:0007669"/>
    <property type="project" value="TreeGrafter"/>
</dbReference>
<dbReference type="InterPro" id="IPR000182">
    <property type="entry name" value="GNAT_dom"/>
</dbReference>
<dbReference type="PROSITE" id="PS51186">
    <property type="entry name" value="GNAT"/>
    <property type="match status" value="1"/>
</dbReference>
<accession>A0A4U0FFQ1</accession>
<dbReference type="EMBL" id="SUPK01000004">
    <property type="protein sequence ID" value="TJY42192.1"/>
    <property type="molecule type" value="Genomic_DNA"/>
</dbReference>
<reference evidence="5 6" key="1">
    <citation type="submission" date="2019-04" db="EMBL/GenBank/DDBJ databases">
        <title>Cohnella sp. nov., isolated from soil.</title>
        <authorList>
            <person name="Kim W."/>
        </authorList>
    </citation>
    <scope>NUCLEOTIDE SEQUENCE [LARGE SCALE GENOMIC DNA]</scope>
    <source>
        <strain evidence="5 6">CAU 1483</strain>
    </source>
</reference>
<dbReference type="SUPFAM" id="SSF55729">
    <property type="entry name" value="Acyl-CoA N-acyltransferases (Nat)"/>
    <property type="match status" value="1"/>
</dbReference>
<dbReference type="AlphaFoldDB" id="A0A4U0FFQ1"/>
<dbReference type="PANTHER" id="PTHR43792:SF8">
    <property type="entry name" value="[RIBOSOMAL PROTEIN US5]-ALANINE N-ACETYLTRANSFERASE"/>
    <property type="match status" value="1"/>
</dbReference>
<sequence>MWVREGRLVCLRWLEERDAEASLALLLRNRAFFQTYTPLRSESFYTLEGQLEQIRNARDKKEVDEGYLFGIFEKDTEELVGNLVLSEVLRGPLQSCYIGYYLDEACNGKGYMTEAVKLAVDYAFRVLKLHRLEAGVMPNNARSMRVLEKVGFHKEGVARQNVKINGVWEDHQVLAIVNEEEV</sequence>
<feature type="domain" description="N-acetyltransferase" evidence="4">
    <location>
        <begin position="31"/>
        <end position="174"/>
    </location>
</feature>
<evidence type="ECO:0000256" key="3">
    <source>
        <dbReference type="ARBA" id="ARBA00038502"/>
    </source>
</evidence>
<dbReference type="Pfam" id="PF13302">
    <property type="entry name" value="Acetyltransf_3"/>
    <property type="match status" value="1"/>
</dbReference>
<comment type="caution">
    <text evidence="5">The sequence shown here is derived from an EMBL/GenBank/DDBJ whole genome shotgun (WGS) entry which is preliminary data.</text>
</comment>
<dbReference type="PANTHER" id="PTHR43792">
    <property type="entry name" value="GNAT FAMILY, PUTATIVE (AFU_ORTHOLOGUE AFUA_3G00765)-RELATED-RELATED"/>
    <property type="match status" value="1"/>
</dbReference>
<evidence type="ECO:0000313" key="5">
    <source>
        <dbReference type="EMBL" id="TJY42192.1"/>
    </source>
</evidence>
<dbReference type="InterPro" id="IPR051531">
    <property type="entry name" value="N-acetyltransferase"/>
</dbReference>
<protein>
    <submittedName>
        <fullName evidence="5">GNAT family N-acetyltransferase</fullName>
    </submittedName>
</protein>
<keyword evidence="6" id="KW-1185">Reference proteome</keyword>
<dbReference type="GO" id="GO:0005737">
    <property type="term" value="C:cytoplasm"/>
    <property type="evidence" value="ECO:0007669"/>
    <property type="project" value="TreeGrafter"/>
</dbReference>
<dbReference type="Gene3D" id="3.40.630.30">
    <property type="match status" value="1"/>
</dbReference>
<evidence type="ECO:0000259" key="4">
    <source>
        <dbReference type="PROSITE" id="PS51186"/>
    </source>
</evidence>
<dbReference type="Proteomes" id="UP000309673">
    <property type="component" value="Unassembled WGS sequence"/>
</dbReference>
<keyword evidence="1 5" id="KW-0808">Transferase</keyword>
<evidence type="ECO:0000256" key="2">
    <source>
        <dbReference type="ARBA" id="ARBA00023315"/>
    </source>
</evidence>
<comment type="similarity">
    <text evidence="3">Belongs to the acetyltransferase family. RimJ subfamily.</text>
</comment>
<proteinExistence type="inferred from homology"/>